<dbReference type="OrthoDB" id="9763611at2"/>
<dbReference type="EMBL" id="FNAC01000058">
    <property type="protein sequence ID" value="SDD76889.1"/>
    <property type="molecule type" value="Genomic_DNA"/>
</dbReference>
<dbReference type="GO" id="GO:0000166">
    <property type="term" value="F:nucleotide binding"/>
    <property type="evidence" value="ECO:0007669"/>
    <property type="project" value="InterPro"/>
</dbReference>
<reference evidence="4" key="1">
    <citation type="submission" date="2016-10" db="EMBL/GenBank/DDBJ databases">
        <authorList>
            <person name="Varghese N."/>
            <person name="Submissions S."/>
        </authorList>
    </citation>
    <scope>NUCLEOTIDE SEQUENCE [LARGE SCALE GENOMIC DNA]</scope>
    <source>
        <strain evidence="4">DSM 23095</strain>
    </source>
</reference>
<name>A0A1G6XFB0_9BACT</name>
<dbReference type="InterPro" id="IPR050463">
    <property type="entry name" value="Gfo/Idh/MocA_oxidrdct_glycsds"/>
</dbReference>
<dbReference type="Proteomes" id="UP000199060">
    <property type="component" value="Unassembled WGS sequence"/>
</dbReference>
<feature type="domain" description="GFO/IDH/MocA-like oxidoreductase" evidence="2">
    <location>
        <begin position="167"/>
        <end position="297"/>
    </location>
</feature>
<dbReference type="InterPro" id="IPR055170">
    <property type="entry name" value="GFO_IDH_MocA-like_dom"/>
</dbReference>
<dbReference type="PANTHER" id="PTHR43818:SF12">
    <property type="entry name" value="NADH-DEPENDENT DEHYDROGENASE-RELATED"/>
    <property type="match status" value="1"/>
</dbReference>
<dbReference type="STRING" id="686796.SAMN04488104_10582"/>
<dbReference type="Pfam" id="PF01408">
    <property type="entry name" value="GFO_IDH_MocA"/>
    <property type="match status" value="1"/>
</dbReference>
<dbReference type="Gene3D" id="3.40.50.720">
    <property type="entry name" value="NAD(P)-binding Rossmann-like Domain"/>
    <property type="match status" value="1"/>
</dbReference>
<organism evidence="3 4">
    <name type="scientific">Algoriphagus faecimaris</name>
    <dbReference type="NCBI Taxonomy" id="686796"/>
    <lineage>
        <taxon>Bacteria</taxon>
        <taxon>Pseudomonadati</taxon>
        <taxon>Bacteroidota</taxon>
        <taxon>Cytophagia</taxon>
        <taxon>Cytophagales</taxon>
        <taxon>Cyclobacteriaceae</taxon>
        <taxon>Algoriphagus</taxon>
    </lineage>
</organism>
<evidence type="ECO:0000259" key="2">
    <source>
        <dbReference type="Pfam" id="PF22725"/>
    </source>
</evidence>
<accession>A0A1G6XFB0</accession>
<dbReference type="SUPFAM" id="SSF51735">
    <property type="entry name" value="NAD(P)-binding Rossmann-fold domains"/>
    <property type="match status" value="1"/>
</dbReference>
<dbReference type="InterPro" id="IPR000683">
    <property type="entry name" value="Gfo/Idh/MocA-like_OxRdtase_N"/>
</dbReference>
<dbReference type="RefSeq" id="WP_087941258.1">
    <property type="nucleotide sequence ID" value="NZ_FNAC01000058.1"/>
</dbReference>
<feature type="domain" description="Gfo/Idh/MocA-like oxidoreductase N-terminal" evidence="1">
    <location>
        <begin position="36"/>
        <end position="157"/>
    </location>
</feature>
<sequence length="400" mass="45223">MKRRDFIQKAGALAAVSSLPIGVGASILKNRQAEVFNVGIIGYGDRGSGLHNVLNRMPEKFTVKGIAEVLPFRAEPVSKKYPQIPVYQDFRRILDDKEIDTVVVATPLNAHYEHAKAVLEAGKNLYLEKTMLFTLDEIQAFQDFVRNYPNQTIQVGHQYRYSPLYFKVKEYIQKGWLGKVTQVSARWDRNGSWRRPVPSPEFERQVNWRMYREYSGGLVAELLSHQMDFVNWAFDTLPDRIYGTGGIDYFQDGRETFDNVQVTLRYDKIGMVGNFGATCGNQYEGYAFKIKGTEGTISLLTNDGIFYPEPEKKAKLQEVDGVSGATPITWTDNRNGIKLVDEPTKDGTIYALEDFYRCLKEKSKPLCNVNNAGNTAKLVALANQSIYEGIVIDGLFSSKD</sequence>
<dbReference type="Gene3D" id="3.30.360.10">
    <property type="entry name" value="Dihydrodipicolinate Reductase, domain 2"/>
    <property type="match status" value="1"/>
</dbReference>
<evidence type="ECO:0000313" key="3">
    <source>
        <dbReference type="EMBL" id="SDD76889.1"/>
    </source>
</evidence>
<dbReference type="PANTHER" id="PTHR43818">
    <property type="entry name" value="BCDNA.GH03377"/>
    <property type="match status" value="1"/>
</dbReference>
<dbReference type="InterPro" id="IPR036291">
    <property type="entry name" value="NAD(P)-bd_dom_sf"/>
</dbReference>
<dbReference type="AlphaFoldDB" id="A0A1G6XFB0"/>
<evidence type="ECO:0000259" key="1">
    <source>
        <dbReference type="Pfam" id="PF01408"/>
    </source>
</evidence>
<keyword evidence="4" id="KW-1185">Reference proteome</keyword>
<dbReference type="Pfam" id="PF22725">
    <property type="entry name" value="GFO_IDH_MocA_C3"/>
    <property type="match status" value="1"/>
</dbReference>
<proteinExistence type="predicted"/>
<dbReference type="SUPFAM" id="SSF55347">
    <property type="entry name" value="Glyceraldehyde-3-phosphate dehydrogenase-like, C-terminal domain"/>
    <property type="match status" value="1"/>
</dbReference>
<protein>
    <submittedName>
        <fullName evidence="3">Predicted dehydrogenase</fullName>
    </submittedName>
</protein>
<evidence type="ECO:0000313" key="4">
    <source>
        <dbReference type="Proteomes" id="UP000199060"/>
    </source>
</evidence>
<gene>
    <name evidence="3" type="ORF">SAMN04488104_10582</name>
</gene>